<evidence type="ECO:0000256" key="6">
    <source>
        <dbReference type="ARBA" id="ARBA00023180"/>
    </source>
</evidence>
<comment type="domain">
    <text evidence="8">The DHHC domain is required for palmitoyltransferase activity.</text>
</comment>
<keyword evidence="3 8" id="KW-0812">Transmembrane</keyword>
<comment type="similarity">
    <text evidence="8">Belongs to the DHHC palmitoyltransferase family.</text>
</comment>
<dbReference type="GO" id="GO:0005783">
    <property type="term" value="C:endoplasmic reticulum"/>
    <property type="evidence" value="ECO:0000318"/>
    <property type="project" value="GO_Central"/>
</dbReference>
<dbReference type="InterPro" id="IPR001594">
    <property type="entry name" value="Palmitoyltrfase_DHHC"/>
</dbReference>
<dbReference type="PROSITE" id="PS50216">
    <property type="entry name" value="DHHC"/>
    <property type="match status" value="1"/>
</dbReference>
<proteinExistence type="inferred from homology"/>
<dbReference type="EC" id="2.3.1.225" evidence="8"/>
<name>F1A3Y7_DICPU</name>
<dbReference type="eggNOG" id="KOG1315">
    <property type="taxonomic scope" value="Eukaryota"/>
</dbReference>
<feature type="transmembrane region" description="Helical" evidence="8">
    <location>
        <begin position="128"/>
        <end position="152"/>
    </location>
</feature>
<dbReference type="RefSeq" id="XP_003294383.1">
    <property type="nucleotide sequence ID" value="XM_003294335.1"/>
</dbReference>
<keyword evidence="5 8" id="KW-0472">Membrane</keyword>
<keyword evidence="2 8" id="KW-0808">Transferase</keyword>
<dbReference type="GeneID" id="10506609"/>
<gene>
    <name evidence="10" type="ORF">DICPUDRAFT_59006</name>
</gene>
<evidence type="ECO:0000256" key="3">
    <source>
        <dbReference type="ARBA" id="ARBA00022692"/>
    </source>
</evidence>
<protein>
    <recommendedName>
        <fullName evidence="8">Palmitoyltransferase</fullName>
        <ecNumber evidence="8">2.3.1.225</ecNumber>
    </recommendedName>
</protein>
<dbReference type="GO" id="GO:0016020">
    <property type="term" value="C:membrane"/>
    <property type="evidence" value="ECO:0007669"/>
    <property type="project" value="UniProtKB-SubCell"/>
</dbReference>
<dbReference type="AlphaFoldDB" id="F1A3Y7"/>
<evidence type="ECO:0000256" key="8">
    <source>
        <dbReference type="RuleBase" id="RU079119"/>
    </source>
</evidence>
<comment type="subcellular location">
    <subcellularLocation>
        <location evidence="1">Membrane</location>
        <topology evidence="1">Multi-pass membrane protein</topology>
    </subcellularLocation>
</comment>
<dbReference type="STRING" id="5786.F1A3Y7"/>
<dbReference type="OMA" id="MILAIQV"/>
<comment type="catalytic activity">
    <reaction evidence="8">
        <text>L-cysteinyl-[protein] + hexadecanoyl-CoA = S-hexadecanoyl-L-cysteinyl-[protein] + CoA</text>
        <dbReference type="Rhea" id="RHEA:36683"/>
        <dbReference type="Rhea" id="RHEA-COMP:10131"/>
        <dbReference type="Rhea" id="RHEA-COMP:11032"/>
        <dbReference type="ChEBI" id="CHEBI:29950"/>
        <dbReference type="ChEBI" id="CHEBI:57287"/>
        <dbReference type="ChEBI" id="CHEBI:57379"/>
        <dbReference type="ChEBI" id="CHEBI:74151"/>
        <dbReference type="EC" id="2.3.1.225"/>
    </reaction>
</comment>
<evidence type="ECO:0000313" key="11">
    <source>
        <dbReference type="Proteomes" id="UP000001064"/>
    </source>
</evidence>
<dbReference type="KEGG" id="dpp:DICPUDRAFT_59006"/>
<keyword evidence="7 8" id="KW-0012">Acyltransferase</keyword>
<evidence type="ECO:0000256" key="1">
    <source>
        <dbReference type="ARBA" id="ARBA00004141"/>
    </source>
</evidence>
<evidence type="ECO:0000256" key="2">
    <source>
        <dbReference type="ARBA" id="ARBA00022679"/>
    </source>
</evidence>
<dbReference type="OrthoDB" id="9909019at2759"/>
<dbReference type="Pfam" id="PF01529">
    <property type="entry name" value="DHHC"/>
    <property type="match status" value="1"/>
</dbReference>
<dbReference type="EMBL" id="GL871486">
    <property type="protein sequence ID" value="EGC29095.1"/>
    <property type="molecule type" value="Genomic_DNA"/>
</dbReference>
<dbReference type="PANTHER" id="PTHR12246">
    <property type="entry name" value="PALMITOYLTRANSFERASE ZDHHC16"/>
    <property type="match status" value="1"/>
</dbReference>
<keyword evidence="4 8" id="KW-1133">Transmembrane helix</keyword>
<feature type="transmembrane region" description="Helical" evidence="8">
    <location>
        <begin position="87"/>
        <end position="108"/>
    </location>
</feature>
<evidence type="ECO:0000313" key="10">
    <source>
        <dbReference type="EMBL" id="EGC29095.1"/>
    </source>
</evidence>
<keyword evidence="6" id="KW-0325">Glycoprotein</keyword>
<dbReference type="InterPro" id="IPR039859">
    <property type="entry name" value="PFA4/ZDH16/20/ERF2-like"/>
</dbReference>
<evidence type="ECO:0000256" key="4">
    <source>
        <dbReference type="ARBA" id="ARBA00022989"/>
    </source>
</evidence>
<accession>F1A3Y7</accession>
<dbReference type="GO" id="GO:0005794">
    <property type="term" value="C:Golgi apparatus"/>
    <property type="evidence" value="ECO:0000318"/>
    <property type="project" value="GO_Central"/>
</dbReference>
<reference evidence="11" key="1">
    <citation type="journal article" date="2011" name="Genome Biol.">
        <title>Comparative genomics of the social amoebae Dictyostelium discoideum and Dictyostelium purpureum.</title>
        <authorList>
            <consortium name="US DOE Joint Genome Institute (JGI-PGF)"/>
            <person name="Sucgang R."/>
            <person name="Kuo A."/>
            <person name="Tian X."/>
            <person name="Salerno W."/>
            <person name="Parikh A."/>
            <person name="Feasley C.L."/>
            <person name="Dalin E."/>
            <person name="Tu H."/>
            <person name="Huang E."/>
            <person name="Barry K."/>
            <person name="Lindquist E."/>
            <person name="Shapiro H."/>
            <person name="Bruce D."/>
            <person name="Schmutz J."/>
            <person name="Salamov A."/>
            <person name="Fey P."/>
            <person name="Gaudet P."/>
            <person name="Anjard C."/>
            <person name="Babu M.M."/>
            <person name="Basu S."/>
            <person name="Bushmanova Y."/>
            <person name="van der Wel H."/>
            <person name="Katoh-Kurasawa M."/>
            <person name="Dinh C."/>
            <person name="Coutinho P.M."/>
            <person name="Saito T."/>
            <person name="Elias M."/>
            <person name="Schaap P."/>
            <person name="Kay R.R."/>
            <person name="Henrissat B."/>
            <person name="Eichinger L."/>
            <person name="Rivero F."/>
            <person name="Putnam N.H."/>
            <person name="West C.M."/>
            <person name="Loomis W.F."/>
            <person name="Chisholm R.L."/>
            <person name="Shaulsky G."/>
            <person name="Strassmann J.E."/>
            <person name="Queller D.C."/>
            <person name="Kuspa A."/>
            <person name="Grigoriev I.V."/>
        </authorList>
    </citation>
    <scope>NUCLEOTIDE SEQUENCE [LARGE SCALE GENOMIC DNA]</scope>
    <source>
        <strain evidence="11">QSDP1</strain>
    </source>
</reference>
<dbReference type="GO" id="GO:0006612">
    <property type="term" value="P:protein targeting to membrane"/>
    <property type="evidence" value="ECO:0000318"/>
    <property type="project" value="GO_Central"/>
</dbReference>
<dbReference type="FunCoup" id="F1A3Y7">
    <property type="interactions" value="8"/>
</dbReference>
<evidence type="ECO:0000256" key="5">
    <source>
        <dbReference type="ARBA" id="ARBA00023136"/>
    </source>
</evidence>
<dbReference type="VEuPathDB" id="AmoebaDB:DICPUDRAFT_59006"/>
<keyword evidence="11" id="KW-1185">Reference proteome</keyword>
<feature type="domain" description="Palmitoyltransferase DHHC" evidence="9">
    <location>
        <begin position="40"/>
        <end position="168"/>
    </location>
</feature>
<dbReference type="GO" id="GO:0019706">
    <property type="term" value="F:protein-cysteine S-palmitoyltransferase activity"/>
    <property type="evidence" value="ECO:0000318"/>
    <property type="project" value="GO_Central"/>
</dbReference>
<evidence type="ECO:0000259" key="9">
    <source>
        <dbReference type="Pfam" id="PF01529"/>
    </source>
</evidence>
<dbReference type="InParanoid" id="F1A3Y7"/>
<organism evidence="10 11">
    <name type="scientific">Dictyostelium purpureum</name>
    <name type="common">Slime mold</name>
    <dbReference type="NCBI Taxonomy" id="5786"/>
    <lineage>
        <taxon>Eukaryota</taxon>
        <taxon>Amoebozoa</taxon>
        <taxon>Evosea</taxon>
        <taxon>Eumycetozoa</taxon>
        <taxon>Dictyostelia</taxon>
        <taxon>Dictyosteliales</taxon>
        <taxon>Dictyosteliaceae</taxon>
        <taxon>Dictyostelium</taxon>
    </lineage>
</organism>
<sequence length="229" mass="26627">MILAIQVLLNYYLTSTIDPGSFKDTTSPSYYLANPVSQDYEEKFCSKCNEQKPERAHHCRYCNRCVLRLDHHCQWINNCVGLFNQKYFVLFLFYTSIAIIYFFILLINRTIELISKHSMEQTLPEFDLLHLLLLGFLIIVLIIAAISILALLSTQIYLISKNLTTIEQEDRKRKHLQPNSSNLYKKYDKGSIISNFTVVFGNPSLYWLLPTPPNLLYKGNNKKGDIFIV</sequence>
<evidence type="ECO:0000256" key="7">
    <source>
        <dbReference type="ARBA" id="ARBA00023315"/>
    </source>
</evidence>
<dbReference type="Proteomes" id="UP000001064">
    <property type="component" value="Unassembled WGS sequence"/>
</dbReference>